<reference evidence="2 3" key="1">
    <citation type="submission" date="2019-03" db="EMBL/GenBank/DDBJ databases">
        <title>Cohnella endophytica sp. nov., a novel endophytic bacterium isolated from bark of Sonneratia apetala.</title>
        <authorList>
            <person name="Tuo L."/>
        </authorList>
    </citation>
    <scope>NUCLEOTIDE SEQUENCE [LARGE SCALE GENOMIC DNA]</scope>
    <source>
        <strain evidence="2 3">CCTCC AB 208254</strain>
    </source>
</reference>
<accession>A0A4Y8LZD3</accession>
<dbReference type="AlphaFoldDB" id="A0A4Y8LZD3"/>
<feature type="domain" description="Glycosyltransferase 2-like" evidence="1">
    <location>
        <begin position="4"/>
        <end position="165"/>
    </location>
</feature>
<dbReference type="PANTHER" id="PTHR43179:SF7">
    <property type="entry name" value="RHAMNOSYLTRANSFERASE WBBL"/>
    <property type="match status" value="1"/>
</dbReference>
<dbReference type="InterPro" id="IPR001173">
    <property type="entry name" value="Glyco_trans_2-like"/>
</dbReference>
<dbReference type="Pfam" id="PF00535">
    <property type="entry name" value="Glycos_transf_2"/>
    <property type="match status" value="1"/>
</dbReference>
<evidence type="ECO:0000313" key="3">
    <source>
        <dbReference type="Proteomes" id="UP000297900"/>
    </source>
</evidence>
<dbReference type="GO" id="GO:0016740">
    <property type="term" value="F:transferase activity"/>
    <property type="evidence" value="ECO:0007669"/>
    <property type="project" value="UniProtKB-KW"/>
</dbReference>
<dbReference type="PANTHER" id="PTHR43179">
    <property type="entry name" value="RHAMNOSYLTRANSFERASE WBBL"/>
    <property type="match status" value="1"/>
</dbReference>
<name>A0A4Y8LZD3_9BACL</name>
<dbReference type="Gene3D" id="3.90.550.10">
    <property type="entry name" value="Spore Coat Polysaccharide Biosynthesis Protein SpsA, Chain A"/>
    <property type="match status" value="1"/>
</dbReference>
<dbReference type="CDD" id="cd04186">
    <property type="entry name" value="GT_2_like_c"/>
    <property type="match status" value="1"/>
</dbReference>
<evidence type="ECO:0000313" key="2">
    <source>
        <dbReference type="EMBL" id="TFE27844.1"/>
    </source>
</evidence>
<dbReference type="RefSeq" id="WP_135151790.1">
    <property type="nucleotide sequence ID" value="NZ_SOMN01000008.1"/>
</dbReference>
<dbReference type="EMBL" id="SOMN01000008">
    <property type="protein sequence ID" value="TFE27844.1"/>
    <property type="molecule type" value="Genomic_DNA"/>
</dbReference>
<gene>
    <name evidence="2" type="ORF">E2980_08665</name>
</gene>
<evidence type="ECO:0000259" key="1">
    <source>
        <dbReference type="Pfam" id="PF00535"/>
    </source>
</evidence>
<dbReference type="SUPFAM" id="SSF53448">
    <property type="entry name" value="Nucleotide-diphospho-sugar transferases"/>
    <property type="match status" value="1"/>
</dbReference>
<organism evidence="2 3">
    <name type="scientific">Cohnella luojiensis</name>
    <dbReference type="NCBI Taxonomy" id="652876"/>
    <lineage>
        <taxon>Bacteria</taxon>
        <taxon>Bacillati</taxon>
        <taxon>Bacillota</taxon>
        <taxon>Bacilli</taxon>
        <taxon>Bacillales</taxon>
        <taxon>Paenibacillaceae</taxon>
        <taxon>Cohnella</taxon>
    </lineage>
</organism>
<sequence length="462" mass="52304">MMTSILIVTLNNLTQTQRCLESIRLFTDAPYELILIDNGSEDGTVAWLSEQPDVRLISNGTNRGFAEACNQGAAAAKGDNILLLNNDTIVSHRWLSQLLSALYADGRTGMVGPMSNFVLPFQLLTVTFPNEESYHRFTDSFNRRDPILWKNVTSLSGFCLLLRRKTWNRLSGLDERYGIGSYEDIDLGYRALKAGLTLRVAGDTFVFHEGNSSFQQNGMDIYGIAGANRRLFLRKWRFNPERLILTVDPAFFPGRYSEAHPHHEPKGPTLPSGWFASDENGGVYRIERGYKRPVVSFEAFCRLNMSMDRVASDVGHLLDKLPTGNPLQPENRFPDGYPDVFLARDPVGDTFAVTNGIRYPFNDAGAYAALGLRQEEAVEVSDTEIILLPAGWPLRQNVWEEHELFDYLLYRGPDGTFYYGEGQRLRRIAGEDAFARYGWRRERALAIPEEVFERTPKGYDIV</sequence>
<dbReference type="Proteomes" id="UP000297900">
    <property type="component" value="Unassembled WGS sequence"/>
</dbReference>
<keyword evidence="3" id="KW-1185">Reference proteome</keyword>
<dbReference type="OrthoDB" id="8936324at2"/>
<protein>
    <submittedName>
        <fullName evidence="2">Glycosyltransferase family 2 protein</fullName>
    </submittedName>
</protein>
<comment type="caution">
    <text evidence="2">The sequence shown here is derived from an EMBL/GenBank/DDBJ whole genome shotgun (WGS) entry which is preliminary data.</text>
</comment>
<keyword evidence="2" id="KW-0808">Transferase</keyword>
<dbReference type="InterPro" id="IPR029044">
    <property type="entry name" value="Nucleotide-diphossugar_trans"/>
</dbReference>
<proteinExistence type="predicted"/>